<dbReference type="SUPFAM" id="SSF54523">
    <property type="entry name" value="Pili subunits"/>
    <property type="match status" value="1"/>
</dbReference>
<proteinExistence type="predicted"/>
<dbReference type="EMBL" id="CP036287">
    <property type="protein sequence ID" value="QDU68776.1"/>
    <property type="molecule type" value="Genomic_DNA"/>
</dbReference>
<dbReference type="NCBIfam" id="TIGR02532">
    <property type="entry name" value="IV_pilin_GFxxxE"/>
    <property type="match status" value="1"/>
</dbReference>
<feature type="transmembrane region" description="Helical" evidence="6">
    <location>
        <begin position="21"/>
        <end position="42"/>
    </location>
</feature>
<dbReference type="KEGG" id="pbap:Pla133_38790"/>
<keyword evidence="4 6" id="KW-1133">Transmembrane helix</keyword>
<dbReference type="Pfam" id="PF07963">
    <property type="entry name" value="N_methyl"/>
    <property type="match status" value="1"/>
</dbReference>
<dbReference type="GO" id="GO:0016020">
    <property type="term" value="C:membrane"/>
    <property type="evidence" value="ECO:0007669"/>
    <property type="project" value="UniProtKB-SubCell"/>
</dbReference>
<reference evidence="7 8" key="1">
    <citation type="submission" date="2019-02" db="EMBL/GenBank/DDBJ databases">
        <title>Deep-cultivation of Planctomycetes and their phenomic and genomic characterization uncovers novel biology.</title>
        <authorList>
            <person name="Wiegand S."/>
            <person name="Jogler M."/>
            <person name="Boedeker C."/>
            <person name="Pinto D."/>
            <person name="Vollmers J."/>
            <person name="Rivas-Marin E."/>
            <person name="Kohn T."/>
            <person name="Peeters S.H."/>
            <person name="Heuer A."/>
            <person name="Rast P."/>
            <person name="Oberbeckmann S."/>
            <person name="Bunk B."/>
            <person name="Jeske O."/>
            <person name="Meyerdierks A."/>
            <person name="Storesund J.E."/>
            <person name="Kallscheuer N."/>
            <person name="Luecker S."/>
            <person name="Lage O.M."/>
            <person name="Pohl T."/>
            <person name="Merkel B.J."/>
            <person name="Hornburger P."/>
            <person name="Mueller R.-W."/>
            <person name="Bruemmer F."/>
            <person name="Labrenz M."/>
            <person name="Spormann A.M."/>
            <person name="Op den Camp H."/>
            <person name="Overmann J."/>
            <person name="Amann R."/>
            <person name="Jetten M.S.M."/>
            <person name="Mascher T."/>
            <person name="Medema M.H."/>
            <person name="Devos D.P."/>
            <person name="Kaster A.-K."/>
            <person name="Ovreas L."/>
            <person name="Rohde M."/>
            <person name="Galperin M.Y."/>
            <person name="Jogler C."/>
        </authorList>
    </citation>
    <scope>NUCLEOTIDE SEQUENCE [LARGE SCALE GENOMIC DNA]</scope>
    <source>
        <strain evidence="7 8">Pla133</strain>
    </source>
</reference>
<evidence type="ECO:0000256" key="1">
    <source>
        <dbReference type="ARBA" id="ARBA00004167"/>
    </source>
</evidence>
<evidence type="ECO:0000313" key="8">
    <source>
        <dbReference type="Proteomes" id="UP000316921"/>
    </source>
</evidence>
<dbReference type="PANTHER" id="PTHR30093:SF44">
    <property type="entry name" value="TYPE II SECRETION SYSTEM CORE PROTEIN G"/>
    <property type="match status" value="1"/>
</dbReference>
<dbReference type="AlphaFoldDB" id="A0A518BP95"/>
<evidence type="ECO:0000256" key="4">
    <source>
        <dbReference type="ARBA" id="ARBA00022989"/>
    </source>
</evidence>
<evidence type="ECO:0000256" key="6">
    <source>
        <dbReference type="SAM" id="Phobius"/>
    </source>
</evidence>
<gene>
    <name evidence="7" type="primary">epsG_2</name>
    <name evidence="7" type="ORF">Pla133_38790</name>
</gene>
<dbReference type="PROSITE" id="PS00409">
    <property type="entry name" value="PROKAR_NTER_METHYL"/>
    <property type="match status" value="1"/>
</dbReference>
<dbReference type="InterPro" id="IPR021556">
    <property type="entry name" value="DUF2950"/>
</dbReference>
<evidence type="ECO:0000256" key="3">
    <source>
        <dbReference type="ARBA" id="ARBA00022692"/>
    </source>
</evidence>
<dbReference type="Proteomes" id="UP000316921">
    <property type="component" value="Chromosome"/>
</dbReference>
<dbReference type="InterPro" id="IPR045584">
    <property type="entry name" value="Pilin-like"/>
</dbReference>
<keyword evidence="2" id="KW-0488">Methylation</keyword>
<keyword evidence="3 6" id="KW-0812">Transmembrane</keyword>
<organism evidence="7 8">
    <name type="scientific">Engelhardtia mirabilis</name>
    <dbReference type="NCBI Taxonomy" id="2528011"/>
    <lineage>
        <taxon>Bacteria</taxon>
        <taxon>Pseudomonadati</taxon>
        <taxon>Planctomycetota</taxon>
        <taxon>Planctomycetia</taxon>
        <taxon>Planctomycetia incertae sedis</taxon>
        <taxon>Engelhardtia</taxon>
    </lineage>
</organism>
<evidence type="ECO:0000256" key="5">
    <source>
        <dbReference type="ARBA" id="ARBA00023136"/>
    </source>
</evidence>
<sequence>MKAFHTRQNSTVKLQQRKNAGFTLIELMIVVAIIAIIASVAIPKLLSARLSANESAAISTLRSISSAQAQLQSSAAIDVDSDGGGEYGYFAELAGTVGLREDDGAGGIQIGADVLAPPMLSGALGNVDGDGFVQRSGYLFAMFLPDDASAGLLEAADGGADTNAVDSDQAEILWCCYAWPLNYQQTGNRVFFINQDGDILQSNNRDETYSGAATAPAFDAAYNGADMSTATANAAAGNAGQDTNTWTVLQ</sequence>
<keyword evidence="8" id="KW-1185">Reference proteome</keyword>
<evidence type="ECO:0000313" key="7">
    <source>
        <dbReference type="EMBL" id="QDU68776.1"/>
    </source>
</evidence>
<keyword evidence="5 6" id="KW-0472">Membrane</keyword>
<dbReference type="PANTHER" id="PTHR30093">
    <property type="entry name" value="GENERAL SECRETION PATHWAY PROTEIN G"/>
    <property type="match status" value="1"/>
</dbReference>
<dbReference type="Gene3D" id="3.30.700.10">
    <property type="entry name" value="Glycoprotein, Type 4 Pilin"/>
    <property type="match status" value="1"/>
</dbReference>
<name>A0A518BP95_9BACT</name>
<dbReference type="Pfam" id="PF11453">
    <property type="entry name" value="DUF2950"/>
    <property type="match status" value="1"/>
</dbReference>
<accession>A0A518BP95</accession>
<evidence type="ECO:0000256" key="2">
    <source>
        <dbReference type="ARBA" id="ARBA00022481"/>
    </source>
</evidence>
<protein>
    <submittedName>
        <fullName evidence="7">Type II secretion system protein G</fullName>
    </submittedName>
</protein>
<comment type="subcellular location">
    <subcellularLocation>
        <location evidence="1">Membrane</location>
        <topology evidence="1">Single-pass membrane protein</topology>
    </subcellularLocation>
</comment>
<dbReference type="InterPro" id="IPR012902">
    <property type="entry name" value="N_methyl_site"/>
</dbReference>